<reference evidence="1 2" key="1">
    <citation type="submission" date="2014-11" db="EMBL/GenBank/DDBJ databases">
        <title>Genetic blueprint of the zoonotic pathogen Toxocara canis.</title>
        <authorList>
            <person name="Zhu X.-Q."/>
            <person name="Korhonen P.K."/>
            <person name="Cai H."/>
            <person name="Young N.D."/>
            <person name="Nejsum P."/>
            <person name="von Samson-Himmelstjerna G."/>
            <person name="Boag P.R."/>
            <person name="Tan P."/>
            <person name="Li Q."/>
            <person name="Min J."/>
            <person name="Yang Y."/>
            <person name="Wang X."/>
            <person name="Fang X."/>
            <person name="Hall R.S."/>
            <person name="Hofmann A."/>
            <person name="Sternberg P.W."/>
            <person name="Jex A.R."/>
            <person name="Gasser R.B."/>
        </authorList>
    </citation>
    <scope>NUCLEOTIDE SEQUENCE [LARGE SCALE GENOMIC DNA]</scope>
    <source>
        <strain evidence="1">PN_DK_2014</strain>
    </source>
</reference>
<evidence type="ECO:0000313" key="1">
    <source>
        <dbReference type="EMBL" id="KHN84328.1"/>
    </source>
</evidence>
<sequence>MSQTNAALCELACPFSLNVASSVREVLSSSASLFSVSLIITPQNFSSTRIVLKQSAHHLRVIGRRLFFMKQPLSCAVFNISACRISPHCFQLFPRFSFSNHYHCSEAYTDSSDAELLFSPKPRKKFFNHFQQGAGIKNNSDNCILTSAYDLYL</sequence>
<evidence type="ECO:0000313" key="2">
    <source>
        <dbReference type="Proteomes" id="UP000031036"/>
    </source>
</evidence>
<name>A0A0B2VRR0_TOXCA</name>
<dbReference type="Proteomes" id="UP000031036">
    <property type="component" value="Unassembled WGS sequence"/>
</dbReference>
<proteinExistence type="predicted"/>
<dbReference type="AlphaFoldDB" id="A0A0B2VRR0"/>
<protein>
    <submittedName>
        <fullName evidence="1">Uncharacterized protein</fullName>
    </submittedName>
</protein>
<accession>A0A0B2VRR0</accession>
<comment type="caution">
    <text evidence="1">The sequence shown here is derived from an EMBL/GenBank/DDBJ whole genome shotgun (WGS) entry which is preliminary data.</text>
</comment>
<keyword evidence="2" id="KW-1185">Reference proteome</keyword>
<gene>
    <name evidence="1" type="ORF">Tcan_00133</name>
</gene>
<organism evidence="1 2">
    <name type="scientific">Toxocara canis</name>
    <name type="common">Canine roundworm</name>
    <dbReference type="NCBI Taxonomy" id="6265"/>
    <lineage>
        <taxon>Eukaryota</taxon>
        <taxon>Metazoa</taxon>
        <taxon>Ecdysozoa</taxon>
        <taxon>Nematoda</taxon>
        <taxon>Chromadorea</taxon>
        <taxon>Rhabditida</taxon>
        <taxon>Spirurina</taxon>
        <taxon>Ascaridomorpha</taxon>
        <taxon>Ascaridoidea</taxon>
        <taxon>Toxocaridae</taxon>
        <taxon>Toxocara</taxon>
    </lineage>
</organism>
<dbReference type="EMBL" id="JPKZ01000995">
    <property type="protein sequence ID" value="KHN84328.1"/>
    <property type="molecule type" value="Genomic_DNA"/>
</dbReference>